<dbReference type="AlphaFoldDB" id="A0A8I0DU26"/>
<dbReference type="InterPro" id="IPR015424">
    <property type="entry name" value="PyrdxlP-dep_Trfase"/>
</dbReference>
<dbReference type="InterPro" id="IPR015421">
    <property type="entry name" value="PyrdxlP-dep_Trfase_major"/>
</dbReference>
<comment type="cofactor">
    <cofactor evidence="1">
        <name>pyridoxal 5'-phosphate</name>
        <dbReference type="ChEBI" id="CHEBI:597326"/>
    </cofactor>
</comment>
<accession>A0A8I0DU26</accession>
<evidence type="ECO:0000256" key="3">
    <source>
        <dbReference type="ARBA" id="ARBA00022563"/>
    </source>
</evidence>
<dbReference type="InterPro" id="IPR015422">
    <property type="entry name" value="PyrdxlP-dep_Trfase_small"/>
</dbReference>
<keyword evidence="3" id="KW-0554">One-carbon metabolism</keyword>
<dbReference type="PANTHER" id="PTHR11680">
    <property type="entry name" value="SERINE HYDROXYMETHYLTRANSFERASE"/>
    <property type="match status" value="1"/>
</dbReference>
<dbReference type="GO" id="GO:0019264">
    <property type="term" value="P:glycine biosynthetic process from serine"/>
    <property type="evidence" value="ECO:0007669"/>
    <property type="project" value="TreeGrafter"/>
</dbReference>
<evidence type="ECO:0000256" key="5">
    <source>
        <dbReference type="ARBA" id="ARBA00022898"/>
    </source>
</evidence>
<feature type="domain" description="Serine hydroxymethyltransferase-like" evidence="6">
    <location>
        <begin position="15"/>
        <end position="377"/>
    </location>
</feature>
<comment type="similarity">
    <text evidence="2">Belongs to the SHMT family.</text>
</comment>
<dbReference type="PANTHER" id="PTHR11680:SF35">
    <property type="entry name" value="SERINE HYDROXYMETHYLTRANSFERASE 1"/>
    <property type="match status" value="1"/>
</dbReference>
<sequence>MKPIYFNDLINLCTELSIQENKLLPLCAAENVLSPFSKIPLDTFLQEKYIMGGVMNYQNESNFVGSKKLYKLYELLSLQCNNLYGCKYADARTLSGVNAVMTLLMSLFSAGDTILISSEDCGGHGSMPKICHRLGINTIELPYNYDTYDFNYEEINKLLRTQRINGILVCLSDIIIMPQLKKINLPENCILIFDATQILGLIATNNIENPLYWFSDEQKFILMGATHKTLPGPTCGLIMTNNLKLARQFDTLINPDYLRNSQLHHILSLILTLMELEIYGKQYSFSIINNANILAKALDIYQFNIIQVPPKYTYTHQIFISMPQNKAEMFYNKCLDYGVSINFRNKKIYRTCGLRIGTQEISRYGWNEKEMFIIAEILRDIRDNVHLSQDISQKINTLSANKKIFYTFDNNLYDILYSQLHNR</sequence>
<protein>
    <submittedName>
        <fullName evidence="7">Hydoxy methyltransferase</fullName>
    </submittedName>
</protein>
<reference evidence="7 8" key="1">
    <citation type="submission" date="2020-08" db="EMBL/GenBank/DDBJ databases">
        <title>Genome public.</title>
        <authorList>
            <person name="Liu C."/>
            <person name="Sun Q."/>
        </authorList>
    </citation>
    <scope>NUCLEOTIDE SEQUENCE [LARGE SCALE GENOMIC DNA]</scope>
    <source>
        <strain evidence="7 8">NSJ-10</strain>
    </source>
</reference>
<dbReference type="InterPro" id="IPR039429">
    <property type="entry name" value="SHMT-like_dom"/>
</dbReference>
<evidence type="ECO:0000313" key="7">
    <source>
        <dbReference type="EMBL" id="MBC5661676.1"/>
    </source>
</evidence>
<dbReference type="InterPro" id="IPR049943">
    <property type="entry name" value="Ser_HO-MeTrfase-like"/>
</dbReference>
<evidence type="ECO:0000256" key="1">
    <source>
        <dbReference type="ARBA" id="ARBA00001933"/>
    </source>
</evidence>
<evidence type="ECO:0000313" key="8">
    <source>
        <dbReference type="Proteomes" id="UP000615234"/>
    </source>
</evidence>
<keyword evidence="7" id="KW-0808">Transferase</keyword>
<dbReference type="GO" id="GO:0008168">
    <property type="term" value="F:methyltransferase activity"/>
    <property type="evidence" value="ECO:0007669"/>
    <property type="project" value="UniProtKB-KW"/>
</dbReference>
<dbReference type="Proteomes" id="UP000615234">
    <property type="component" value="Unassembled WGS sequence"/>
</dbReference>
<dbReference type="SUPFAM" id="SSF53383">
    <property type="entry name" value="PLP-dependent transferases"/>
    <property type="match status" value="1"/>
</dbReference>
<dbReference type="GO" id="GO:0046653">
    <property type="term" value="P:tetrahydrofolate metabolic process"/>
    <property type="evidence" value="ECO:0007669"/>
    <property type="project" value="TreeGrafter"/>
</dbReference>
<dbReference type="GO" id="GO:0006730">
    <property type="term" value="P:one-carbon metabolic process"/>
    <property type="evidence" value="ECO:0007669"/>
    <property type="project" value="UniProtKB-KW"/>
</dbReference>
<organism evidence="7 8">
    <name type="scientific">Coprococcus hominis</name>
    <name type="common">ex Liu et al. 2022</name>
    <dbReference type="NCBI Taxonomy" id="2763039"/>
    <lineage>
        <taxon>Bacteria</taxon>
        <taxon>Bacillati</taxon>
        <taxon>Bacillota</taxon>
        <taxon>Clostridia</taxon>
        <taxon>Lachnospirales</taxon>
        <taxon>Lachnospiraceae</taxon>
        <taxon>Coprococcus</taxon>
    </lineage>
</organism>
<comment type="caution">
    <text evidence="7">The sequence shown here is derived from an EMBL/GenBank/DDBJ whole genome shotgun (WGS) entry which is preliminary data.</text>
</comment>
<dbReference type="Gene3D" id="3.40.640.10">
    <property type="entry name" value="Type I PLP-dependent aspartate aminotransferase-like (Major domain)"/>
    <property type="match status" value="1"/>
</dbReference>
<evidence type="ECO:0000256" key="2">
    <source>
        <dbReference type="ARBA" id="ARBA00006376"/>
    </source>
</evidence>
<dbReference type="Gene3D" id="3.90.1150.10">
    <property type="entry name" value="Aspartate Aminotransferase, domain 1"/>
    <property type="match status" value="1"/>
</dbReference>
<dbReference type="GO" id="GO:0032259">
    <property type="term" value="P:methylation"/>
    <property type="evidence" value="ECO:0007669"/>
    <property type="project" value="UniProtKB-KW"/>
</dbReference>
<dbReference type="GO" id="GO:0004372">
    <property type="term" value="F:glycine hydroxymethyltransferase activity"/>
    <property type="evidence" value="ECO:0007669"/>
    <property type="project" value="TreeGrafter"/>
</dbReference>
<keyword evidence="4" id="KW-0028">Amino-acid biosynthesis</keyword>
<dbReference type="EMBL" id="JACOOX010000001">
    <property type="protein sequence ID" value="MBC5661676.1"/>
    <property type="molecule type" value="Genomic_DNA"/>
</dbReference>
<dbReference type="GO" id="GO:0005737">
    <property type="term" value="C:cytoplasm"/>
    <property type="evidence" value="ECO:0007669"/>
    <property type="project" value="TreeGrafter"/>
</dbReference>
<evidence type="ECO:0000256" key="4">
    <source>
        <dbReference type="ARBA" id="ARBA00022605"/>
    </source>
</evidence>
<evidence type="ECO:0000259" key="6">
    <source>
        <dbReference type="Pfam" id="PF00464"/>
    </source>
</evidence>
<name>A0A8I0DU26_9FIRM</name>
<keyword evidence="5" id="KW-0663">Pyridoxal phosphate</keyword>
<dbReference type="RefSeq" id="WP_118675559.1">
    <property type="nucleotide sequence ID" value="NZ_JACOOX010000001.1"/>
</dbReference>
<proteinExistence type="inferred from homology"/>
<keyword evidence="7" id="KW-0489">Methyltransferase</keyword>
<keyword evidence="8" id="KW-1185">Reference proteome</keyword>
<dbReference type="GO" id="GO:0030170">
    <property type="term" value="F:pyridoxal phosphate binding"/>
    <property type="evidence" value="ECO:0007669"/>
    <property type="project" value="TreeGrafter"/>
</dbReference>
<gene>
    <name evidence="7" type="ORF">H8S09_02005</name>
</gene>
<dbReference type="Pfam" id="PF00464">
    <property type="entry name" value="SHMT"/>
    <property type="match status" value="1"/>
</dbReference>